<reference evidence="1" key="1">
    <citation type="submission" date="2018-05" db="EMBL/GenBank/DDBJ databases">
        <authorList>
            <person name="Lanie J.A."/>
            <person name="Ng W.-L."/>
            <person name="Kazmierczak K.M."/>
            <person name="Andrzejewski T.M."/>
            <person name="Davidsen T.M."/>
            <person name="Wayne K.J."/>
            <person name="Tettelin H."/>
            <person name="Glass J.I."/>
            <person name="Rusch D."/>
            <person name="Podicherti R."/>
            <person name="Tsui H.-C.T."/>
            <person name="Winkler M.E."/>
        </authorList>
    </citation>
    <scope>NUCLEOTIDE SEQUENCE</scope>
</reference>
<sequence>MTDYRIEVHMRRIAMLQSLLMITAVLMCTAPSASADTAETVISDNVTWTSEQSVEGMVRIVSGGHLTIDGTEVDMLTGSGIVVEAGGNLTLNQASVVAQDPPTAIASMGYWDEDNMSKFKVPGEGILGAFDIKMDAMEGYSYYGGAAHVTGETININGSSHTFSFADGAGDVWIGLTGYSSGAVTVASITLETEAGGSSTILGSDLESVNMRGAGEQGFSIEVEGGMVSRNSVVSGGHITVNGNMSADGTDFDRVGPVILGDFGSIELLGASAFYGSLNDHDVRGEADSEIYWGEDVSGSGGLIDRWERRVSGQTIQVDADYVILRITGIGPQESTQEIFSLGGFASVDSGSERVVEIGYSDGTVWTESATIEVVTYVTGWNPESSGIGNYGGEAVVLSWAQNTVLDSGTPFVEWESLEIASGASTKSTGQSMPILARLANRGTAPALLYFTCDVAETGVEANIGGYQGARIDAGESVEVSFGWRNSEVGDATLSCRILTPTQLVDDSAFGGGNMSTGIATWAEPVEDDSLPILPLLAAIIVGAIIAGITMLRRGESDAIVEEGDSSYSQDEGA</sequence>
<gene>
    <name evidence="1" type="ORF">METZ01_LOCUS135267</name>
</gene>
<dbReference type="EMBL" id="UINC01019464">
    <property type="protein sequence ID" value="SVA82413.1"/>
    <property type="molecule type" value="Genomic_DNA"/>
</dbReference>
<organism evidence="1">
    <name type="scientific">marine metagenome</name>
    <dbReference type="NCBI Taxonomy" id="408172"/>
    <lineage>
        <taxon>unclassified sequences</taxon>
        <taxon>metagenomes</taxon>
        <taxon>ecological metagenomes</taxon>
    </lineage>
</organism>
<name>A0A381Z0R5_9ZZZZ</name>
<proteinExistence type="predicted"/>
<protein>
    <recommendedName>
        <fullName evidence="2">CARDB domain-containing protein</fullName>
    </recommendedName>
</protein>
<evidence type="ECO:0008006" key="2">
    <source>
        <dbReference type="Google" id="ProtNLM"/>
    </source>
</evidence>
<dbReference type="Gene3D" id="2.160.20.20">
    <property type="match status" value="1"/>
</dbReference>
<dbReference type="AlphaFoldDB" id="A0A381Z0R5"/>
<dbReference type="InterPro" id="IPR012332">
    <property type="entry name" value="Autotransporter_pectin_lyase_C"/>
</dbReference>
<accession>A0A381Z0R5</accession>
<evidence type="ECO:0000313" key="1">
    <source>
        <dbReference type="EMBL" id="SVA82413.1"/>
    </source>
</evidence>